<protein>
    <submittedName>
        <fullName evidence="2">NADH:flavin oxidoreductase/NADH oxidase</fullName>
    </submittedName>
</protein>
<dbReference type="InterPro" id="IPR044152">
    <property type="entry name" value="YqjM-like"/>
</dbReference>
<gene>
    <name evidence="2" type="ORF">SPI_00935</name>
</gene>
<dbReference type="GO" id="GO:0050661">
    <property type="term" value="F:NADP binding"/>
    <property type="evidence" value="ECO:0007669"/>
    <property type="project" value="InterPro"/>
</dbReference>
<dbReference type="Pfam" id="PF00724">
    <property type="entry name" value="Oxidored_FMN"/>
    <property type="match status" value="1"/>
</dbReference>
<proteinExistence type="predicted"/>
<dbReference type="PANTHER" id="PTHR43303">
    <property type="entry name" value="NADPH DEHYDROGENASE C23G7.10C-RELATED"/>
    <property type="match status" value="1"/>
</dbReference>
<dbReference type="AlphaFoldDB" id="A0A168AH79"/>
<keyword evidence="3" id="KW-1185">Reference proteome</keyword>
<evidence type="ECO:0000313" key="3">
    <source>
        <dbReference type="Proteomes" id="UP000076874"/>
    </source>
</evidence>
<reference evidence="2 3" key="1">
    <citation type="journal article" date="2016" name="Genome Biol. Evol.">
        <title>Divergent and convergent evolution of fungal pathogenicity.</title>
        <authorList>
            <person name="Shang Y."/>
            <person name="Xiao G."/>
            <person name="Zheng P."/>
            <person name="Cen K."/>
            <person name="Zhan S."/>
            <person name="Wang C."/>
        </authorList>
    </citation>
    <scope>NUCLEOTIDE SEQUENCE [LARGE SCALE GENOMIC DNA]</scope>
    <source>
        <strain evidence="2 3">RCEF 264</strain>
    </source>
</reference>
<dbReference type="GO" id="GO:0003959">
    <property type="term" value="F:NADPH dehydrogenase activity"/>
    <property type="evidence" value="ECO:0007669"/>
    <property type="project" value="InterPro"/>
</dbReference>
<dbReference type="STRING" id="1081102.A0A168AH79"/>
<dbReference type="InterPro" id="IPR001155">
    <property type="entry name" value="OxRdtase_FMN_N"/>
</dbReference>
<comment type="caution">
    <text evidence="2">The sequence shown here is derived from an EMBL/GenBank/DDBJ whole genome shotgun (WGS) entry which is preliminary data.</text>
</comment>
<dbReference type="Gene3D" id="3.20.20.70">
    <property type="entry name" value="Aldolase class I"/>
    <property type="match status" value="1"/>
</dbReference>
<dbReference type="SUPFAM" id="SSF51395">
    <property type="entry name" value="FMN-linked oxidoreductases"/>
    <property type="match status" value="1"/>
</dbReference>
<evidence type="ECO:0000259" key="1">
    <source>
        <dbReference type="Pfam" id="PF00724"/>
    </source>
</evidence>
<dbReference type="GO" id="GO:0010181">
    <property type="term" value="F:FMN binding"/>
    <property type="evidence" value="ECO:0007669"/>
    <property type="project" value="InterPro"/>
</dbReference>
<evidence type="ECO:0000313" key="2">
    <source>
        <dbReference type="EMBL" id="OAA68740.1"/>
    </source>
</evidence>
<dbReference type="Proteomes" id="UP000076874">
    <property type="component" value="Unassembled WGS sequence"/>
</dbReference>
<dbReference type="OrthoDB" id="72788at2759"/>
<name>A0A168AH79_9HYPO</name>
<feature type="domain" description="NADH:flavin oxidoreductase/NADH oxidase N-terminal" evidence="1">
    <location>
        <begin position="57"/>
        <end position="408"/>
    </location>
</feature>
<sequence length="429" mass="45141">MTTTYPTITTPRGAKTINPAAPGVSYYTPAQNPPAGTALPIGGAAAAGNATAAVPTLFTPLTIRGVTLANRLGVSPMCMYSADDGHMTDFHLVHLGQFALHGTGLTIVEATSVAPDGRISPDDAGLWQDSQIAPLKRVADFVHAQGHKIGIQLSHAGRKASTLALWIANVPHDLHKVADAAAGGWPDRVGLVADYAAAARRAVAAGIDVIELHGAHGYLIAQFLSPLSNRRTDAYGGSFANRTRFLRDVAAAVRAVIPATTPLFLRIIGTEWVDDAPGDPASWTIQDTIRLAKLLPDWGIDLLDVSSGGNWETQNTPFHDTYYQTNLAAAVRQSLEADGDGDGGGGANKTARQLLVSTVGNIATPELAQEVTQVGGVPGGRVVEADMVFIARGFLRDPAFVLRAAHQLGVAVKWPNQYVVAQWEPGTKI</sequence>
<dbReference type="EMBL" id="AZHD01000001">
    <property type="protein sequence ID" value="OAA68740.1"/>
    <property type="molecule type" value="Genomic_DNA"/>
</dbReference>
<dbReference type="InterPro" id="IPR013785">
    <property type="entry name" value="Aldolase_TIM"/>
</dbReference>
<organism evidence="2 3">
    <name type="scientific">Niveomyces insectorum RCEF 264</name>
    <dbReference type="NCBI Taxonomy" id="1081102"/>
    <lineage>
        <taxon>Eukaryota</taxon>
        <taxon>Fungi</taxon>
        <taxon>Dikarya</taxon>
        <taxon>Ascomycota</taxon>
        <taxon>Pezizomycotina</taxon>
        <taxon>Sordariomycetes</taxon>
        <taxon>Hypocreomycetidae</taxon>
        <taxon>Hypocreales</taxon>
        <taxon>Cordycipitaceae</taxon>
        <taxon>Niveomyces</taxon>
    </lineage>
</organism>
<accession>A0A168AH79</accession>
<dbReference type="PANTHER" id="PTHR43303:SF2">
    <property type="entry name" value="INDOLEAMINE 2,3-DIOXYGENASE PYRROLE 2,3-DIOXYGENASE (AFU_ORTHOLOGUE AFUA_5G01450"/>
    <property type="match status" value="1"/>
</dbReference>